<evidence type="ECO:0000256" key="4">
    <source>
        <dbReference type="ARBA" id="ARBA00022729"/>
    </source>
</evidence>
<dbReference type="PANTHER" id="PTHR19357">
    <property type="entry name" value="TRIGGERING RECEPTOR EXPRESSED ON MYELOID CELLS 1"/>
    <property type="match status" value="1"/>
</dbReference>
<keyword evidence="13" id="KW-1185">Reference proteome</keyword>
<evidence type="ECO:0000256" key="1">
    <source>
        <dbReference type="ARBA" id="ARBA00004251"/>
    </source>
</evidence>
<evidence type="ECO:0000256" key="10">
    <source>
        <dbReference type="ARBA" id="ARBA00023319"/>
    </source>
</evidence>
<keyword evidence="7" id="KW-1015">Disulfide bond</keyword>
<evidence type="ECO:0000256" key="12">
    <source>
        <dbReference type="SAM" id="SignalP"/>
    </source>
</evidence>
<dbReference type="KEGG" id="zca:113927964"/>
<evidence type="ECO:0000256" key="5">
    <source>
        <dbReference type="ARBA" id="ARBA00022989"/>
    </source>
</evidence>
<protein>
    <submittedName>
        <fullName evidence="14">Triggering receptor expressed on myeloid cells 3-like</fullName>
    </submittedName>
</protein>
<dbReference type="InterPro" id="IPR036179">
    <property type="entry name" value="Ig-like_dom_sf"/>
</dbReference>
<keyword evidence="2" id="KW-1003">Cell membrane</keyword>
<evidence type="ECO:0000256" key="2">
    <source>
        <dbReference type="ARBA" id="ARBA00022475"/>
    </source>
</evidence>
<evidence type="ECO:0000256" key="8">
    <source>
        <dbReference type="ARBA" id="ARBA00023170"/>
    </source>
</evidence>
<name>A0A6J2DYV6_ZALCA</name>
<evidence type="ECO:0000256" key="3">
    <source>
        <dbReference type="ARBA" id="ARBA00022692"/>
    </source>
</evidence>
<accession>A0A6J2DYV6</accession>
<dbReference type="GeneID" id="113927964"/>
<dbReference type="AlphaFoldDB" id="A0A6J2DYV6"/>
<dbReference type="Gene3D" id="2.60.40.10">
    <property type="entry name" value="Immunoglobulins"/>
    <property type="match status" value="1"/>
</dbReference>
<dbReference type="InterPro" id="IPR013783">
    <property type="entry name" value="Ig-like_fold"/>
</dbReference>
<comment type="subcellular location">
    <subcellularLocation>
        <location evidence="1">Cell membrane</location>
        <topology evidence="1">Single-pass type I membrane protein</topology>
    </subcellularLocation>
</comment>
<dbReference type="OrthoDB" id="8959642at2759"/>
<evidence type="ECO:0000256" key="7">
    <source>
        <dbReference type="ARBA" id="ARBA00023157"/>
    </source>
</evidence>
<evidence type="ECO:0000256" key="11">
    <source>
        <dbReference type="SAM" id="Phobius"/>
    </source>
</evidence>
<keyword evidence="3 11" id="KW-0812">Transmembrane</keyword>
<dbReference type="RefSeq" id="XP_027459877.1">
    <property type="nucleotide sequence ID" value="XM_027604076.1"/>
</dbReference>
<reference evidence="14" key="1">
    <citation type="submission" date="2025-08" db="UniProtKB">
        <authorList>
            <consortium name="RefSeq"/>
        </authorList>
    </citation>
    <scope>IDENTIFICATION</scope>
    <source>
        <tissue evidence="14">Blood</tissue>
    </source>
</reference>
<organism evidence="13 14">
    <name type="scientific">Zalophus californianus</name>
    <name type="common">California sealion</name>
    <dbReference type="NCBI Taxonomy" id="9704"/>
    <lineage>
        <taxon>Eukaryota</taxon>
        <taxon>Metazoa</taxon>
        <taxon>Chordata</taxon>
        <taxon>Craniata</taxon>
        <taxon>Vertebrata</taxon>
        <taxon>Euteleostomi</taxon>
        <taxon>Mammalia</taxon>
        <taxon>Eutheria</taxon>
        <taxon>Laurasiatheria</taxon>
        <taxon>Carnivora</taxon>
        <taxon>Caniformia</taxon>
        <taxon>Pinnipedia</taxon>
        <taxon>Otariidae</taxon>
        <taxon>Zalophus</taxon>
    </lineage>
</organism>
<evidence type="ECO:0000313" key="13">
    <source>
        <dbReference type="Proteomes" id="UP000515165"/>
    </source>
</evidence>
<keyword evidence="4 12" id="KW-0732">Signal</keyword>
<feature type="signal peptide" evidence="12">
    <location>
        <begin position="1"/>
        <end position="19"/>
    </location>
</feature>
<keyword evidence="6 11" id="KW-0472">Membrane</keyword>
<dbReference type="GO" id="GO:0070945">
    <property type="term" value="P:neutrophil-mediated killing of gram-negative bacterium"/>
    <property type="evidence" value="ECO:0007669"/>
    <property type="project" value="TreeGrafter"/>
</dbReference>
<feature type="transmembrane region" description="Helical" evidence="11">
    <location>
        <begin position="129"/>
        <end position="155"/>
    </location>
</feature>
<proteinExistence type="predicted"/>
<dbReference type="Proteomes" id="UP000515165">
    <property type="component" value="Chromosome 7"/>
</dbReference>
<dbReference type="GO" id="GO:0005886">
    <property type="term" value="C:plasma membrane"/>
    <property type="evidence" value="ECO:0007669"/>
    <property type="project" value="UniProtKB-SubCell"/>
</dbReference>
<gene>
    <name evidence="14" type="primary">LOC113927964</name>
</gene>
<keyword evidence="9" id="KW-0325">Glycoprotein</keyword>
<evidence type="ECO:0000256" key="6">
    <source>
        <dbReference type="ARBA" id="ARBA00023136"/>
    </source>
</evidence>
<dbReference type="PANTHER" id="PTHR19357:SF2">
    <property type="entry name" value="TRIGGERING RECEPTOR EXPRESSED ON MYELOID CELLS 3"/>
    <property type="match status" value="1"/>
</dbReference>
<keyword evidence="10" id="KW-0393">Immunoglobulin domain</keyword>
<keyword evidence="8" id="KW-0675">Receptor</keyword>
<dbReference type="GO" id="GO:0030593">
    <property type="term" value="P:neutrophil chemotaxis"/>
    <property type="evidence" value="ECO:0007669"/>
    <property type="project" value="TreeGrafter"/>
</dbReference>
<feature type="chain" id="PRO_5026764588" evidence="12">
    <location>
        <begin position="20"/>
        <end position="192"/>
    </location>
</feature>
<sequence length="192" mass="21388">MMMMVVVVVQAGFQAVGEGEKQKPGGKNWTTAGSYNIMLSSSSLKAWQWEKSQASPETLVRMNTRSKDLNWAQAGRYLLKDCPREVVCKVTGTELRWQDLGLYQCMIDLSPQNPHVLSKKIRLIERKGLLLVVIVLICGFILNKGLVFSVLFISLQKAWAQVVKGRSAECSNFLGSLSHTPEQNGSENCNQP</sequence>
<evidence type="ECO:0000256" key="9">
    <source>
        <dbReference type="ARBA" id="ARBA00023180"/>
    </source>
</evidence>
<keyword evidence="5 11" id="KW-1133">Transmembrane helix</keyword>
<evidence type="ECO:0000313" key="14">
    <source>
        <dbReference type="RefSeq" id="XP_027459877.1"/>
    </source>
</evidence>
<dbReference type="SUPFAM" id="SSF48726">
    <property type="entry name" value="Immunoglobulin"/>
    <property type="match status" value="1"/>
</dbReference>